<evidence type="ECO:0000256" key="1">
    <source>
        <dbReference type="ARBA" id="ARBA00004123"/>
    </source>
</evidence>
<dbReference type="AlphaFoldDB" id="A0AAV4BET5"/>
<protein>
    <submittedName>
        <fullName evidence="7">Transcriptional adapter 3-like</fullName>
    </submittedName>
</protein>
<dbReference type="PANTHER" id="PTHR13556">
    <property type="entry name" value="TRANSCRIPTIONAL ADAPTER 3-RELATED"/>
    <property type="match status" value="1"/>
</dbReference>
<feature type="region of interest" description="Disordered" evidence="6">
    <location>
        <begin position="1"/>
        <end position="20"/>
    </location>
</feature>
<dbReference type="Proteomes" id="UP000735302">
    <property type="component" value="Unassembled WGS sequence"/>
</dbReference>
<organism evidence="7 8">
    <name type="scientific">Plakobranchus ocellatus</name>
    <dbReference type="NCBI Taxonomy" id="259542"/>
    <lineage>
        <taxon>Eukaryota</taxon>
        <taxon>Metazoa</taxon>
        <taxon>Spiralia</taxon>
        <taxon>Lophotrochozoa</taxon>
        <taxon>Mollusca</taxon>
        <taxon>Gastropoda</taxon>
        <taxon>Heterobranchia</taxon>
        <taxon>Euthyneura</taxon>
        <taxon>Panpulmonata</taxon>
        <taxon>Sacoglossa</taxon>
        <taxon>Placobranchoidea</taxon>
        <taxon>Plakobranchidae</taxon>
        <taxon>Plakobranchus</taxon>
    </lineage>
</organism>
<dbReference type="GO" id="GO:0005634">
    <property type="term" value="C:nucleus"/>
    <property type="evidence" value="ECO:0007669"/>
    <property type="project" value="UniProtKB-SubCell"/>
</dbReference>
<evidence type="ECO:0000256" key="4">
    <source>
        <dbReference type="ARBA" id="ARBA00023163"/>
    </source>
</evidence>
<feature type="compositionally biased region" description="Polar residues" evidence="6">
    <location>
        <begin position="265"/>
        <end position="277"/>
    </location>
</feature>
<feature type="region of interest" description="Disordered" evidence="6">
    <location>
        <begin position="257"/>
        <end position="277"/>
    </location>
</feature>
<dbReference type="GO" id="GO:0006357">
    <property type="term" value="P:regulation of transcription by RNA polymerase II"/>
    <property type="evidence" value="ECO:0007669"/>
    <property type="project" value="TreeGrafter"/>
</dbReference>
<comment type="similarity">
    <text evidence="2">Belongs to the NGG1 family.</text>
</comment>
<dbReference type="PANTHER" id="PTHR13556:SF2">
    <property type="entry name" value="TRANSCRIPTIONAL ADAPTER 3"/>
    <property type="match status" value="1"/>
</dbReference>
<sequence length="472" mass="53163">MKGKGKATQQDHQEKDRDVKDCPLQFPDLCTVDHTKDCPKYSQVLSRDDGSHISIEELDQVQADIEILLASVGKRLKLLGSENHVLASWPDKKDVKKSAGKGHETSRDCSTPTKRKGTPVDERERDSKSSKKSKDSNGRSSQPSTPTPGPRSKGKNSQSKGQPEDPTAPLDPTGAHTPITDHHPKVYNRKDAVNRFWASVEPYCTPITSDDLKVIEEMLAAYEQETDLYRIPPLGMHYTQRWAQEDLAEEQNDGCKINDKKKPAIQTNGVNGTTNSDTDGLLKKAEIKKNDYYMDDSPFGPLTQRLVSALIEDNLMAPMDDAMQDMAECADEAPAISPKMLAKQLNIGNPATLEKRLRKELEEQGIIEKEEEEEEDDPDDEVLAELRRKQQELRAVCQQNVHILRSLHRQGREDVARQALKKKLQACDSEIMEAYRKIQIARQKKKSPTKKDKEIIAKALKERETIVKALDL</sequence>
<dbReference type="EMBL" id="BLXT01005012">
    <property type="protein sequence ID" value="GFO19105.1"/>
    <property type="molecule type" value="Genomic_DNA"/>
</dbReference>
<keyword evidence="3" id="KW-0805">Transcription regulation</keyword>
<feature type="compositionally biased region" description="Basic and acidic residues" evidence="6">
    <location>
        <begin position="9"/>
        <end position="20"/>
    </location>
</feature>
<dbReference type="GO" id="GO:0003713">
    <property type="term" value="F:transcription coactivator activity"/>
    <property type="evidence" value="ECO:0007669"/>
    <property type="project" value="TreeGrafter"/>
</dbReference>
<keyword evidence="8" id="KW-1185">Reference proteome</keyword>
<proteinExistence type="inferred from homology"/>
<feature type="region of interest" description="Disordered" evidence="6">
    <location>
        <begin position="81"/>
        <end position="186"/>
    </location>
</feature>
<evidence type="ECO:0000256" key="3">
    <source>
        <dbReference type="ARBA" id="ARBA00023015"/>
    </source>
</evidence>
<feature type="compositionally biased region" description="Basic and acidic residues" evidence="6">
    <location>
        <begin position="118"/>
        <end position="137"/>
    </location>
</feature>
<comment type="subcellular location">
    <subcellularLocation>
        <location evidence="1">Nucleus</location>
    </subcellularLocation>
</comment>
<evidence type="ECO:0000256" key="5">
    <source>
        <dbReference type="ARBA" id="ARBA00023242"/>
    </source>
</evidence>
<evidence type="ECO:0000256" key="6">
    <source>
        <dbReference type="SAM" id="MobiDB-lite"/>
    </source>
</evidence>
<dbReference type="InterPro" id="IPR019340">
    <property type="entry name" value="Histone_AcTrfase_su3"/>
</dbReference>
<evidence type="ECO:0000313" key="8">
    <source>
        <dbReference type="Proteomes" id="UP000735302"/>
    </source>
</evidence>
<evidence type="ECO:0000256" key="2">
    <source>
        <dbReference type="ARBA" id="ARBA00005330"/>
    </source>
</evidence>
<comment type="caution">
    <text evidence="7">The sequence shown here is derived from an EMBL/GenBank/DDBJ whole genome shotgun (WGS) entry which is preliminary data.</text>
</comment>
<name>A0AAV4BET5_9GAST</name>
<keyword evidence="4" id="KW-0804">Transcription</keyword>
<gene>
    <name evidence="7" type="ORF">PoB_004561000</name>
</gene>
<keyword evidence="5" id="KW-0539">Nucleus</keyword>
<dbReference type="Pfam" id="PF10198">
    <property type="entry name" value="Ada3"/>
    <property type="match status" value="1"/>
</dbReference>
<dbReference type="GO" id="GO:0000124">
    <property type="term" value="C:SAGA complex"/>
    <property type="evidence" value="ECO:0007669"/>
    <property type="project" value="TreeGrafter"/>
</dbReference>
<evidence type="ECO:0000313" key="7">
    <source>
        <dbReference type="EMBL" id="GFO19105.1"/>
    </source>
</evidence>
<reference evidence="7 8" key="1">
    <citation type="journal article" date="2021" name="Elife">
        <title>Chloroplast acquisition without the gene transfer in kleptoplastic sea slugs, Plakobranchus ocellatus.</title>
        <authorList>
            <person name="Maeda T."/>
            <person name="Takahashi S."/>
            <person name="Yoshida T."/>
            <person name="Shimamura S."/>
            <person name="Takaki Y."/>
            <person name="Nagai Y."/>
            <person name="Toyoda A."/>
            <person name="Suzuki Y."/>
            <person name="Arimoto A."/>
            <person name="Ishii H."/>
            <person name="Satoh N."/>
            <person name="Nishiyama T."/>
            <person name="Hasebe M."/>
            <person name="Maruyama T."/>
            <person name="Minagawa J."/>
            <person name="Obokata J."/>
            <person name="Shigenobu S."/>
        </authorList>
    </citation>
    <scope>NUCLEOTIDE SEQUENCE [LARGE SCALE GENOMIC DNA]</scope>
</reference>
<accession>A0AAV4BET5</accession>
<feature type="compositionally biased region" description="Basic and acidic residues" evidence="6">
    <location>
        <begin position="90"/>
        <end position="107"/>
    </location>
</feature>